<keyword evidence="2" id="KW-0695">RNA-directed DNA polymerase</keyword>
<dbReference type="PANTHER" id="PTHR33332">
    <property type="entry name" value="REVERSE TRANSCRIPTASE DOMAIN-CONTAINING PROTEIN"/>
    <property type="match status" value="1"/>
</dbReference>
<dbReference type="AlphaFoldDB" id="A0A2B4RUB9"/>
<dbReference type="SUPFAM" id="SSF56672">
    <property type="entry name" value="DNA/RNA polymerases"/>
    <property type="match status" value="1"/>
</dbReference>
<protein>
    <submittedName>
        <fullName evidence="2">Putative RNA-directed DNA polymerase from transposon X-element</fullName>
    </submittedName>
</protein>
<sequence length="493" mass="56786">MRRKSIRRHFEKLCSEKYADQKKFWGAIKPYVNSRKNVDNSGITLKEGDKIIRNPQEVTETLNNFFTSCTQSTKEQNQNGYPADLSHISNNLISKPNVSLSNTNPTEVYEVMRKLAPNKASGCDGIPPLAVKESMDVLCFPLSTLINHVLTSTKIPQQWKLGEVTPILKKDCSLLKTNYRPITILPALSKVFEKIVHCRISPYFEEIYHKYVFAYRKYHGCDSALLSLTEQWKKEIDNNKLIGLVSMDLSKAFDTLPHELIVLKLKEYGADEATTTLIKDYLSNRFQRAMVLGLHKGTDEPVFKGEESQLPISNTMELFGVTIDDKLNFEKHIAKICRKVSQQVAVLKRMQKMLSFETRRDLYKAFILPHFNYCSETWHFCDKKSPDKLELVNKCALRFVFRDKSSPYEELCKRIGLSSLREQRLAKILSTVFKILTSDARPKSLRDLITHHFILLRISMESQAVSWILTETWQIQHEVDCGGSRSCVLHSHL</sequence>
<dbReference type="Pfam" id="PF00078">
    <property type="entry name" value="RVT_1"/>
    <property type="match status" value="1"/>
</dbReference>
<dbReference type="EMBL" id="LSMT01000342">
    <property type="protein sequence ID" value="PFX19855.1"/>
    <property type="molecule type" value="Genomic_DNA"/>
</dbReference>
<dbReference type="InterPro" id="IPR043502">
    <property type="entry name" value="DNA/RNA_pol_sf"/>
</dbReference>
<comment type="caution">
    <text evidence="2">The sequence shown here is derived from an EMBL/GenBank/DDBJ whole genome shotgun (WGS) entry which is preliminary data.</text>
</comment>
<keyword evidence="2" id="KW-0548">Nucleotidyltransferase</keyword>
<organism evidence="2 3">
    <name type="scientific">Stylophora pistillata</name>
    <name type="common">Smooth cauliflower coral</name>
    <dbReference type="NCBI Taxonomy" id="50429"/>
    <lineage>
        <taxon>Eukaryota</taxon>
        <taxon>Metazoa</taxon>
        <taxon>Cnidaria</taxon>
        <taxon>Anthozoa</taxon>
        <taxon>Hexacorallia</taxon>
        <taxon>Scleractinia</taxon>
        <taxon>Astrocoeniina</taxon>
        <taxon>Pocilloporidae</taxon>
        <taxon>Stylophora</taxon>
    </lineage>
</organism>
<gene>
    <name evidence="2" type="ORF">AWC38_SpisGene15722</name>
</gene>
<dbReference type="OrthoDB" id="5952862at2759"/>
<evidence type="ECO:0000259" key="1">
    <source>
        <dbReference type="Pfam" id="PF00078"/>
    </source>
</evidence>
<proteinExistence type="predicted"/>
<feature type="domain" description="Reverse transcriptase" evidence="1">
    <location>
        <begin position="167"/>
        <end position="288"/>
    </location>
</feature>
<dbReference type="Proteomes" id="UP000225706">
    <property type="component" value="Unassembled WGS sequence"/>
</dbReference>
<keyword evidence="3" id="KW-1185">Reference proteome</keyword>
<evidence type="ECO:0000313" key="3">
    <source>
        <dbReference type="Proteomes" id="UP000225706"/>
    </source>
</evidence>
<dbReference type="STRING" id="50429.A0A2B4RUB9"/>
<accession>A0A2B4RUB9</accession>
<dbReference type="GO" id="GO:0003964">
    <property type="term" value="F:RNA-directed DNA polymerase activity"/>
    <property type="evidence" value="ECO:0007669"/>
    <property type="project" value="UniProtKB-KW"/>
</dbReference>
<reference evidence="3" key="1">
    <citation type="journal article" date="2017" name="bioRxiv">
        <title>Comparative analysis of the genomes of Stylophora pistillata and Acropora digitifera provides evidence for extensive differences between species of corals.</title>
        <authorList>
            <person name="Voolstra C.R."/>
            <person name="Li Y."/>
            <person name="Liew Y.J."/>
            <person name="Baumgarten S."/>
            <person name="Zoccola D."/>
            <person name="Flot J.-F."/>
            <person name="Tambutte S."/>
            <person name="Allemand D."/>
            <person name="Aranda M."/>
        </authorList>
    </citation>
    <scope>NUCLEOTIDE SEQUENCE [LARGE SCALE GENOMIC DNA]</scope>
</reference>
<evidence type="ECO:0000313" key="2">
    <source>
        <dbReference type="EMBL" id="PFX19855.1"/>
    </source>
</evidence>
<dbReference type="InterPro" id="IPR000477">
    <property type="entry name" value="RT_dom"/>
</dbReference>
<keyword evidence="2" id="KW-0808">Transferase</keyword>
<name>A0A2B4RUB9_STYPI</name>